<dbReference type="InterPro" id="IPR040256">
    <property type="entry name" value="At4g02000-like"/>
</dbReference>
<feature type="domain" description="Zinc knuckle CX2CX4HX4C" evidence="3">
    <location>
        <begin position="166"/>
        <end position="210"/>
    </location>
</feature>
<feature type="compositionally biased region" description="Basic and acidic residues" evidence="1">
    <location>
        <begin position="469"/>
        <end position="480"/>
    </location>
</feature>
<dbReference type="InterPro" id="IPR025836">
    <property type="entry name" value="Zn_knuckle_CX2CX4HX4C"/>
</dbReference>
<dbReference type="PANTHER" id="PTHR31286">
    <property type="entry name" value="GLYCINE-RICH CELL WALL STRUCTURAL PROTEIN 1.8-LIKE"/>
    <property type="match status" value="1"/>
</dbReference>
<organism evidence="4 5">
    <name type="scientific">Linum trigynum</name>
    <dbReference type="NCBI Taxonomy" id="586398"/>
    <lineage>
        <taxon>Eukaryota</taxon>
        <taxon>Viridiplantae</taxon>
        <taxon>Streptophyta</taxon>
        <taxon>Embryophyta</taxon>
        <taxon>Tracheophyta</taxon>
        <taxon>Spermatophyta</taxon>
        <taxon>Magnoliopsida</taxon>
        <taxon>eudicotyledons</taxon>
        <taxon>Gunneridae</taxon>
        <taxon>Pentapetalae</taxon>
        <taxon>rosids</taxon>
        <taxon>fabids</taxon>
        <taxon>Malpighiales</taxon>
        <taxon>Linaceae</taxon>
        <taxon>Linum</taxon>
    </lineage>
</organism>
<dbReference type="InterPro" id="IPR025558">
    <property type="entry name" value="DUF4283"/>
</dbReference>
<sequence length="491" mass="54151">MAGPVVFNDEVLEAGQNRARLSLIGRLLCSSHPSRNRVQHTANNLWAKRAPVTVLDADHGLFQLVFSNATDRQEALGKAPWFLRSKILTLKKWETPSEQVFQELARVPYLVQLWNLPEEYRTVALGRLLASQLGTVVDAGMYAVWENPGCVFKARVLIDISSPLQHRLEARKRNADGSMGEPFRVSLKYENIKTICFRCRRIGHNQSFCSFDLATGEDGFGPEIIGNRTGPKLNENSYATARKGGRNWGGNVWRHGARATPYSRSNTMLIEAPSRFGGENLDGRGQGTLPRDFRRERNSTGRSLGRLEKADGLGASSGPENLLGQPLIEAGCNNKMVTVPKDSEKAQLAQPLVLEPTPLQVQAPSPSYGLGNLYCSEDPRFLFDDLEDTLLFSMQGEGIGFFDNEGMDQSADTTISCSPIGCVTDGKSKGKAILIESSDSPRVYIRRNIGVCIQEPEEGVVNSLPRSPGENDKVKGKRVEVANPNWPQNPK</sequence>
<evidence type="ECO:0000256" key="1">
    <source>
        <dbReference type="SAM" id="MobiDB-lite"/>
    </source>
</evidence>
<reference evidence="4 5" key="1">
    <citation type="submission" date="2024-04" db="EMBL/GenBank/DDBJ databases">
        <authorList>
            <person name="Fracassetti M."/>
        </authorList>
    </citation>
    <scope>NUCLEOTIDE SEQUENCE [LARGE SCALE GENOMIC DNA]</scope>
</reference>
<dbReference type="PANTHER" id="PTHR31286:SF167">
    <property type="entry name" value="OS09G0268800 PROTEIN"/>
    <property type="match status" value="1"/>
</dbReference>
<gene>
    <name evidence="4" type="ORF">LTRI10_LOCUS24076</name>
</gene>
<evidence type="ECO:0008006" key="6">
    <source>
        <dbReference type="Google" id="ProtNLM"/>
    </source>
</evidence>
<feature type="domain" description="DUF4283" evidence="2">
    <location>
        <begin position="17"/>
        <end position="94"/>
    </location>
</feature>
<dbReference type="AlphaFoldDB" id="A0AAV2EA39"/>
<evidence type="ECO:0000313" key="5">
    <source>
        <dbReference type="Proteomes" id="UP001497516"/>
    </source>
</evidence>
<protein>
    <recommendedName>
        <fullName evidence="6">DUF4283 domain-containing protein</fullName>
    </recommendedName>
</protein>
<dbReference type="EMBL" id="OZ034817">
    <property type="protein sequence ID" value="CAL1382766.1"/>
    <property type="molecule type" value="Genomic_DNA"/>
</dbReference>
<name>A0AAV2EA39_9ROSI</name>
<feature type="compositionally biased region" description="Basic and acidic residues" evidence="1">
    <location>
        <begin position="291"/>
        <end position="311"/>
    </location>
</feature>
<feature type="region of interest" description="Disordered" evidence="1">
    <location>
        <begin position="274"/>
        <end position="320"/>
    </location>
</feature>
<dbReference type="Pfam" id="PF14111">
    <property type="entry name" value="DUF4283"/>
    <property type="match status" value="1"/>
</dbReference>
<proteinExistence type="predicted"/>
<feature type="region of interest" description="Disordered" evidence="1">
    <location>
        <begin position="460"/>
        <end position="491"/>
    </location>
</feature>
<evidence type="ECO:0000313" key="4">
    <source>
        <dbReference type="EMBL" id="CAL1382766.1"/>
    </source>
</evidence>
<evidence type="ECO:0000259" key="3">
    <source>
        <dbReference type="Pfam" id="PF14392"/>
    </source>
</evidence>
<keyword evidence="5" id="KW-1185">Reference proteome</keyword>
<evidence type="ECO:0000259" key="2">
    <source>
        <dbReference type="Pfam" id="PF14111"/>
    </source>
</evidence>
<dbReference type="Proteomes" id="UP001497516">
    <property type="component" value="Chromosome 4"/>
</dbReference>
<accession>A0AAV2EA39</accession>
<dbReference type="Pfam" id="PF14392">
    <property type="entry name" value="zf-CCHC_4"/>
    <property type="match status" value="1"/>
</dbReference>